<dbReference type="Gene3D" id="1.50.10.20">
    <property type="match status" value="1"/>
</dbReference>
<dbReference type="EMBL" id="JAPZBS010000004">
    <property type="protein sequence ID" value="KAJ5377714.1"/>
    <property type="molecule type" value="Genomic_DNA"/>
</dbReference>
<dbReference type="EC" id="3.2.1.101" evidence="3 8"/>
<dbReference type="AlphaFoldDB" id="A0A9W9SHE7"/>
<name>A0A9W9SHE7_9EURO</name>
<evidence type="ECO:0000256" key="3">
    <source>
        <dbReference type="ARBA" id="ARBA00012350"/>
    </source>
</evidence>
<dbReference type="RefSeq" id="XP_056556577.1">
    <property type="nucleotide sequence ID" value="XM_056698052.1"/>
</dbReference>
<dbReference type="InterPro" id="IPR008928">
    <property type="entry name" value="6-hairpin_glycosidase_sf"/>
</dbReference>
<dbReference type="PIRSF" id="PIRSF016302">
    <property type="entry name" value="Man_a_manosd"/>
    <property type="match status" value="1"/>
</dbReference>
<evidence type="ECO:0000313" key="11">
    <source>
        <dbReference type="EMBL" id="KAJ5377714.1"/>
    </source>
</evidence>
<evidence type="ECO:0000256" key="10">
    <source>
        <dbReference type="SAM" id="SignalP"/>
    </source>
</evidence>
<dbReference type="InterPro" id="IPR014480">
    <property type="entry name" value="Mannan-1_6-alpha_mannosidase"/>
</dbReference>
<evidence type="ECO:0000256" key="1">
    <source>
        <dbReference type="ARBA" id="ARBA00001452"/>
    </source>
</evidence>
<evidence type="ECO:0000256" key="9">
    <source>
        <dbReference type="SAM" id="MobiDB-lite"/>
    </source>
</evidence>
<feature type="compositionally biased region" description="Low complexity" evidence="9">
    <location>
        <begin position="430"/>
        <end position="453"/>
    </location>
</feature>
<dbReference type="Pfam" id="PF03663">
    <property type="entry name" value="Glyco_hydro_76"/>
    <property type="match status" value="2"/>
</dbReference>
<dbReference type="GO" id="GO:0009272">
    <property type="term" value="P:fungal-type cell wall biogenesis"/>
    <property type="evidence" value="ECO:0007669"/>
    <property type="project" value="TreeGrafter"/>
</dbReference>
<comment type="caution">
    <text evidence="11">The sequence shown here is derived from an EMBL/GenBank/DDBJ whole genome shotgun (WGS) entry which is preliminary data.</text>
</comment>
<dbReference type="GO" id="GO:0008496">
    <property type="term" value="F:mannan endo-1,6-alpha-mannosidase activity"/>
    <property type="evidence" value="ECO:0007669"/>
    <property type="project" value="UniProtKB-UniRule"/>
</dbReference>
<dbReference type="Proteomes" id="UP001147782">
    <property type="component" value="Unassembled WGS sequence"/>
</dbReference>
<keyword evidence="6" id="KW-0325">Glycoprotein</keyword>
<dbReference type="OrthoDB" id="4187847at2759"/>
<dbReference type="InterPro" id="IPR005198">
    <property type="entry name" value="Glyco_hydro_76"/>
</dbReference>
<evidence type="ECO:0000256" key="6">
    <source>
        <dbReference type="ARBA" id="ARBA00023180"/>
    </source>
</evidence>
<evidence type="ECO:0000256" key="4">
    <source>
        <dbReference type="ARBA" id="ARBA00022729"/>
    </source>
</evidence>
<dbReference type="PANTHER" id="PTHR12145:SF37">
    <property type="entry name" value="MANNAN ENDO-1,6-ALPHA-MANNOSIDASE"/>
    <property type="match status" value="1"/>
</dbReference>
<reference evidence="11" key="2">
    <citation type="journal article" date="2023" name="IMA Fungus">
        <title>Comparative genomic study of the Penicillium genus elucidates a diverse pangenome and 15 lateral gene transfer events.</title>
        <authorList>
            <person name="Petersen C."/>
            <person name="Sorensen T."/>
            <person name="Nielsen M.R."/>
            <person name="Sondergaard T.E."/>
            <person name="Sorensen J.L."/>
            <person name="Fitzpatrick D.A."/>
            <person name="Frisvad J.C."/>
            <person name="Nielsen K.L."/>
        </authorList>
    </citation>
    <scope>NUCLEOTIDE SEQUENCE</scope>
    <source>
        <strain evidence="11">IBT 29864</strain>
    </source>
</reference>
<keyword evidence="4 10" id="KW-0732">Signal</keyword>
<evidence type="ECO:0000313" key="12">
    <source>
        <dbReference type="Proteomes" id="UP001147782"/>
    </source>
</evidence>
<comment type="catalytic activity">
    <reaction evidence="1 8">
        <text>Random hydrolysis of (1-&gt;6)-alpha-D-mannosidic linkages in unbranched (1-&gt;6)-mannans.</text>
        <dbReference type="EC" id="3.2.1.101"/>
    </reaction>
</comment>
<keyword evidence="5 8" id="KW-0378">Hydrolase</keyword>
<comment type="similarity">
    <text evidence="2 8">Belongs to the glycosyl hydrolase 76 family.</text>
</comment>
<evidence type="ECO:0000256" key="2">
    <source>
        <dbReference type="ARBA" id="ARBA00009699"/>
    </source>
</evidence>
<proteinExistence type="inferred from homology"/>
<dbReference type="PANTHER" id="PTHR12145">
    <property type="entry name" value="MANNAN ENDO-1,6-ALPHA-MANNOSIDASE DCW1"/>
    <property type="match status" value="1"/>
</dbReference>
<dbReference type="GeneID" id="81437231"/>
<reference evidence="11" key="1">
    <citation type="submission" date="2022-11" db="EMBL/GenBank/DDBJ databases">
        <authorList>
            <person name="Petersen C."/>
        </authorList>
    </citation>
    <scope>NUCLEOTIDE SEQUENCE</scope>
    <source>
        <strain evidence="11">IBT 29864</strain>
    </source>
</reference>
<feature type="signal peptide" evidence="10">
    <location>
        <begin position="1"/>
        <end position="21"/>
    </location>
</feature>
<keyword evidence="12" id="KW-1185">Reference proteome</keyword>
<gene>
    <name evidence="11" type="ORF">N7496_005123</name>
</gene>
<sequence length="484" mass="52270">MRGVNWKATIAVALLTGSASAIDLNVNDETSVKNAASVAAKNTISLYDDRSATNIPGKLDGGWFEGGVMFDALIRYWYYTGDSSNNDAVSDGMYWQRGDNDFFPSNYSQYLGNDDQAMWALAAMTAAELNYPQRSTMPSWITLAENVFNEQIGRWDEDNCDGGMRWQIWAYEAGYTTKNAITNGGLFELAARLAHFTNNQTYSDWAEKIWDWSATSPLLNNATWTIYDSTSCENDCATKGSLQWSYNYGVYVTGAAYMYNLVSQETKILEEANYQSRVAIVPDRQLTIKQTDGNTKWKSGLDGLLNSTSKFFPTHGYNGDDGTIMVETACEPTKVCDRSMEILKGTFIQGLAQITVVAPYTSSKILPLLQGSATAAAKTCTGGTSKTLCGARWYEETFENNGDIENQVAALCLFTSNLVAFNSHAPATQSTASNSTVTSSGGNGTTTSSGAAAATKTGSNAGNVLASSSVGITTAVFAALLALF</sequence>
<dbReference type="SUPFAM" id="SSF48208">
    <property type="entry name" value="Six-hairpin glycosidases"/>
    <property type="match status" value="1"/>
</dbReference>
<organism evidence="11 12">
    <name type="scientific">Penicillium cataractarum</name>
    <dbReference type="NCBI Taxonomy" id="2100454"/>
    <lineage>
        <taxon>Eukaryota</taxon>
        <taxon>Fungi</taxon>
        <taxon>Dikarya</taxon>
        <taxon>Ascomycota</taxon>
        <taxon>Pezizomycotina</taxon>
        <taxon>Eurotiomycetes</taxon>
        <taxon>Eurotiomycetidae</taxon>
        <taxon>Eurotiales</taxon>
        <taxon>Aspergillaceae</taxon>
        <taxon>Penicillium</taxon>
    </lineage>
</organism>
<keyword evidence="7 8" id="KW-0326">Glycosidase</keyword>
<evidence type="ECO:0000256" key="8">
    <source>
        <dbReference type="PIRNR" id="PIRNR016302"/>
    </source>
</evidence>
<feature type="region of interest" description="Disordered" evidence="9">
    <location>
        <begin position="429"/>
        <end position="453"/>
    </location>
</feature>
<dbReference type="GO" id="GO:0016052">
    <property type="term" value="P:carbohydrate catabolic process"/>
    <property type="evidence" value="ECO:0007669"/>
    <property type="project" value="InterPro"/>
</dbReference>
<evidence type="ECO:0000256" key="7">
    <source>
        <dbReference type="ARBA" id="ARBA00023295"/>
    </source>
</evidence>
<protein>
    <recommendedName>
        <fullName evidence="3 8">Mannan endo-1,6-alpha-mannosidase</fullName>
        <ecNumber evidence="3 8">3.2.1.101</ecNumber>
    </recommendedName>
</protein>
<feature type="chain" id="PRO_5040975002" description="Mannan endo-1,6-alpha-mannosidase" evidence="10">
    <location>
        <begin position="22"/>
        <end position="484"/>
    </location>
</feature>
<accession>A0A9W9SHE7</accession>
<evidence type="ECO:0000256" key="5">
    <source>
        <dbReference type="ARBA" id="ARBA00022801"/>
    </source>
</evidence>